<dbReference type="NCBIfam" id="TIGR00229">
    <property type="entry name" value="sensory_box"/>
    <property type="match status" value="1"/>
</dbReference>
<feature type="domain" description="PAC" evidence="16">
    <location>
        <begin position="218"/>
        <end position="270"/>
    </location>
</feature>
<evidence type="ECO:0000256" key="13">
    <source>
        <dbReference type="ARBA" id="ARBA00023136"/>
    </source>
</evidence>
<organism evidence="17 18">
    <name type="scientific">Devosia subaequoris</name>
    <dbReference type="NCBI Taxonomy" id="395930"/>
    <lineage>
        <taxon>Bacteria</taxon>
        <taxon>Pseudomonadati</taxon>
        <taxon>Pseudomonadota</taxon>
        <taxon>Alphaproteobacteria</taxon>
        <taxon>Hyphomicrobiales</taxon>
        <taxon>Devosiaceae</taxon>
        <taxon>Devosia</taxon>
    </lineage>
</organism>
<protein>
    <recommendedName>
        <fullName evidence="3">histidine kinase</fullName>
        <ecNumber evidence="3">2.7.13.3</ecNumber>
    </recommendedName>
</protein>
<gene>
    <name evidence="17" type="ORF">GGR20_000958</name>
</gene>
<evidence type="ECO:0000256" key="9">
    <source>
        <dbReference type="ARBA" id="ARBA00022737"/>
    </source>
</evidence>
<dbReference type="InterPro" id="IPR003594">
    <property type="entry name" value="HATPase_dom"/>
</dbReference>
<evidence type="ECO:0000256" key="12">
    <source>
        <dbReference type="ARBA" id="ARBA00022989"/>
    </source>
</evidence>
<dbReference type="FunFam" id="2.10.70.100:FF:000001">
    <property type="entry name" value="Sensory transduction histidine kinase"/>
    <property type="match status" value="1"/>
</dbReference>
<keyword evidence="7" id="KW-0808">Transferase</keyword>
<proteinExistence type="predicted"/>
<keyword evidence="5" id="KW-0997">Cell inner membrane</keyword>
<dbReference type="InterPro" id="IPR000014">
    <property type="entry name" value="PAS"/>
</dbReference>
<dbReference type="InterPro" id="IPR005467">
    <property type="entry name" value="His_kinase_dom"/>
</dbReference>
<dbReference type="InterPro" id="IPR013655">
    <property type="entry name" value="PAS_fold_3"/>
</dbReference>
<dbReference type="GO" id="GO:0000166">
    <property type="term" value="F:nucleotide binding"/>
    <property type="evidence" value="ECO:0007669"/>
    <property type="project" value="UniProtKB-KW"/>
</dbReference>
<dbReference type="InterPro" id="IPR011495">
    <property type="entry name" value="Sig_transdc_His_kin_sub2_dim/P"/>
</dbReference>
<dbReference type="GO" id="GO:0005886">
    <property type="term" value="C:plasma membrane"/>
    <property type="evidence" value="ECO:0007669"/>
    <property type="project" value="UniProtKB-SubCell"/>
</dbReference>
<dbReference type="Gene3D" id="3.30.450.20">
    <property type="entry name" value="PAS domain"/>
    <property type="match status" value="4"/>
</dbReference>
<feature type="domain" description="Histidine kinase" evidence="14">
    <location>
        <begin position="541"/>
        <end position="731"/>
    </location>
</feature>
<accession>A0A7W6ILC4</accession>
<evidence type="ECO:0000256" key="11">
    <source>
        <dbReference type="ARBA" id="ARBA00022777"/>
    </source>
</evidence>
<evidence type="ECO:0000256" key="1">
    <source>
        <dbReference type="ARBA" id="ARBA00000085"/>
    </source>
</evidence>
<dbReference type="InterPro" id="IPR036890">
    <property type="entry name" value="HATPase_C_sf"/>
</dbReference>
<evidence type="ECO:0000256" key="10">
    <source>
        <dbReference type="ARBA" id="ARBA00022741"/>
    </source>
</evidence>
<dbReference type="Gene3D" id="2.10.70.100">
    <property type="match status" value="2"/>
</dbReference>
<evidence type="ECO:0000259" key="14">
    <source>
        <dbReference type="PROSITE" id="PS50109"/>
    </source>
</evidence>
<keyword evidence="9" id="KW-0677">Repeat</keyword>
<comment type="catalytic activity">
    <reaction evidence="1">
        <text>ATP + protein L-histidine = ADP + protein N-phospho-L-histidine.</text>
        <dbReference type="EC" id="2.7.13.3"/>
    </reaction>
</comment>
<dbReference type="Gene3D" id="3.30.565.10">
    <property type="entry name" value="Histidine kinase-like ATPase, C-terminal domain"/>
    <property type="match status" value="1"/>
</dbReference>
<keyword evidence="4" id="KW-1003">Cell membrane</keyword>
<dbReference type="CDD" id="cd00130">
    <property type="entry name" value="PAS"/>
    <property type="match status" value="3"/>
</dbReference>
<dbReference type="PANTHER" id="PTHR43304:SF1">
    <property type="entry name" value="PAC DOMAIN-CONTAINING PROTEIN"/>
    <property type="match status" value="1"/>
</dbReference>
<evidence type="ECO:0000256" key="6">
    <source>
        <dbReference type="ARBA" id="ARBA00022553"/>
    </source>
</evidence>
<keyword evidence="10" id="KW-0547">Nucleotide-binding</keyword>
<evidence type="ECO:0000256" key="7">
    <source>
        <dbReference type="ARBA" id="ARBA00022679"/>
    </source>
</evidence>
<dbReference type="InterPro" id="IPR052162">
    <property type="entry name" value="Sensor_kinase/Photoreceptor"/>
</dbReference>
<evidence type="ECO:0000256" key="5">
    <source>
        <dbReference type="ARBA" id="ARBA00022519"/>
    </source>
</evidence>
<evidence type="ECO:0000256" key="8">
    <source>
        <dbReference type="ARBA" id="ARBA00022692"/>
    </source>
</evidence>
<dbReference type="GO" id="GO:0004673">
    <property type="term" value="F:protein histidine kinase activity"/>
    <property type="evidence" value="ECO:0007669"/>
    <property type="project" value="UniProtKB-EC"/>
</dbReference>
<dbReference type="Pfam" id="PF07568">
    <property type="entry name" value="HisKA_2"/>
    <property type="match status" value="1"/>
</dbReference>
<dbReference type="Pfam" id="PF08447">
    <property type="entry name" value="PAS_3"/>
    <property type="match status" value="4"/>
</dbReference>
<dbReference type="PANTHER" id="PTHR43304">
    <property type="entry name" value="PHYTOCHROME-LIKE PROTEIN CPH1"/>
    <property type="match status" value="1"/>
</dbReference>
<feature type="domain" description="PAS" evidence="15">
    <location>
        <begin position="142"/>
        <end position="215"/>
    </location>
</feature>
<dbReference type="Proteomes" id="UP000547011">
    <property type="component" value="Unassembled WGS sequence"/>
</dbReference>
<dbReference type="SUPFAM" id="SSF55874">
    <property type="entry name" value="ATPase domain of HSP90 chaperone/DNA topoisomerase II/histidine kinase"/>
    <property type="match status" value="1"/>
</dbReference>
<keyword evidence="13" id="KW-0472">Membrane</keyword>
<evidence type="ECO:0000259" key="15">
    <source>
        <dbReference type="PROSITE" id="PS50112"/>
    </source>
</evidence>
<dbReference type="EMBL" id="JACIEW010000002">
    <property type="protein sequence ID" value="MBB4051322.1"/>
    <property type="molecule type" value="Genomic_DNA"/>
</dbReference>
<feature type="domain" description="PAC" evidence="16">
    <location>
        <begin position="89"/>
        <end position="141"/>
    </location>
</feature>
<dbReference type="SMART" id="SM00387">
    <property type="entry name" value="HATPase_c"/>
    <property type="match status" value="1"/>
</dbReference>
<dbReference type="RefSeq" id="WP_183310091.1">
    <property type="nucleotide sequence ID" value="NZ_JACIEW010000002.1"/>
</dbReference>
<dbReference type="SMART" id="SM00086">
    <property type="entry name" value="PAC"/>
    <property type="match status" value="4"/>
</dbReference>
<dbReference type="InterPro" id="IPR001610">
    <property type="entry name" value="PAC"/>
</dbReference>
<dbReference type="PROSITE" id="PS50112">
    <property type="entry name" value="PAS"/>
    <property type="match status" value="1"/>
</dbReference>
<evidence type="ECO:0000313" key="18">
    <source>
        <dbReference type="Proteomes" id="UP000547011"/>
    </source>
</evidence>
<dbReference type="AlphaFoldDB" id="A0A7W6ILC4"/>
<reference evidence="17 18" key="1">
    <citation type="submission" date="2020-08" db="EMBL/GenBank/DDBJ databases">
        <title>Genomic Encyclopedia of Type Strains, Phase IV (KMG-IV): sequencing the most valuable type-strain genomes for metagenomic binning, comparative biology and taxonomic classification.</title>
        <authorList>
            <person name="Goeker M."/>
        </authorList>
    </citation>
    <scope>NUCLEOTIDE SEQUENCE [LARGE SCALE GENOMIC DNA]</scope>
    <source>
        <strain evidence="17 18">DSM 23447</strain>
    </source>
</reference>
<sequence length="731" mass="82110">MKRYDHLDSHLATDRYIAADMINTFDDVPVLIWLSDADYSGTHFNRSWLEFTGRTLEQETGGGWMSGIHPDDLGAVEAYADALKARAPFQAEYRLRRHDGEWRWMLDSGRPRIASDGSFDGYIGACVDITERKEAEAALQRSQERLALAQEAASVGTYDWDVGGNAISWSAEMFRLYGIDPETAPENIYPAWLERLHPEDRERADRETSEFVEHADQLTIEFRIIHPQDGIRWIQGRGRVVRDSVGRPLRMIGVNFDMTEQRRTEEALRESEQRLSDIAANFPGIIFRRITYPDGRVEYPYFSGVDGSVFHIAPERIAEMRTMEDVSRLIHFEDLPAMMDRFRKAADSLSPLDLEGRVLGDNGEVTWVRSLSRPHPGPDGSLIWDGVILDVTDQHRREGERERAATMLHMGMEVAGIGTWEFDPQDQTITGSGATNPIFGLPQDSATRSVADYLKAIHPDDVDRIRHSLLAGVEQKATIPLEYRILAPDGAIRWIASQGSYRQLADGTEWMIGALFDATDRKRREEEREAALDHQKMLLKELNHRVKNNLQMISSMMRLQLSRLTDAGSRQALESTIERVQAISDLQVQLGPEGGVGRIDFGAHLEALAEKFRKSLLSGTAITLHCEADHCMLDLDRAVPLGLIVNELVTNAIKYAFPEGEEGSIYITLVCHDEEIVVQIADDGYGIQTPTEAAKGSGLGMKLVEGMRRQIGATIEPLEGQGTRFQITVPS</sequence>
<dbReference type="SMART" id="SM00091">
    <property type="entry name" value="PAS"/>
    <property type="match status" value="3"/>
</dbReference>
<dbReference type="PROSITE" id="PS50109">
    <property type="entry name" value="HIS_KIN"/>
    <property type="match status" value="1"/>
</dbReference>
<evidence type="ECO:0000256" key="4">
    <source>
        <dbReference type="ARBA" id="ARBA00022475"/>
    </source>
</evidence>
<comment type="caution">
    <text evidence="17">The sequence shown here is derived from an EMBL/GenBank/DDBJ whole genome shotgun (WGS) entry which is preliminary data.</text>
</comment>
<feature type="domain" description="PAC" evidence="16">
    <location>
        <begin position="479"/>
        <end position="530"/>
    </location>
</feature>
<keyword evidence="6" id="KW-0597">Phosphoprotein</keyword>
<dbReference type="PROSITE" id="PS50113">
    <property type="entry name" value="PAC"/>
    <property type="match status" value="3"/>
</dbReference>
<evidence type="ECO:0000256" key="3">
    <source>
        <dbReference type="ARBA" id="ARBA00012438"/>
    </source>
</evidence>
<dbReference type="InterPro" id="IPR035965">
    <property type="entry name" value="PAS-like_dom_sf"/>
</dbReference>
<name>A0A7W6ILC4_9HYPH</name>
<keyword evidence="8" id="KW-0812">Transmembrane</keyword>
<evidence type="ECO:0000259" key="16">
    <source>
        <dbReference type="PROSITE" id="PS50113"/>
    </source>
</evidence>
<comment type="subcellular location">
    <subcellularLocation>
        <location evidence="2">Cell inner membrane</location>
        <topology evidence="2">Multi-pass membrane protein</topology>
    </subcellularLocation>
</comment>
<dbReference type="SUPFAM" id="SSF55785">
    <property type="entry name" value="PYP-like sensor domain (PAS domain)"/>
    <property type="match status" value="4"/>
</dbReference>
<dbReference type="FunFam" id="3.30.450.20:FF:000099">
    <property type="entry name" value="Sensory box sensor histidine kinase"/>
    <property type="match status" value="1"/>
</dbReference>
<keyword evidence="11" id="KW-0418">Kinase</keyword>
<evidence type="ECO:0000256" key="2">
    <source>
        <dbReference type="ARBA" id="ARBA00004429"/>
    </source>
</evidence>
<dbReference type="EC" id="2.7.13.3" evidence="3"/>
<keyword evidence="18" id="KW-1185">Reference proteome</keyword>
<keyword evidence="12" id="KW-1133">Transmembrane helix</keyword>
<dbReference type="InterPro" id="IPR000700">
    <property type="entry name" value="PAS-assoc_C"/>
</dbReference>
<evidence type="ECO:0000313" key="17">
    <source>
        <dbReference type="EMBL" id="MBB4051322.1"/>
    </source>
</evidence>
<dbReference type="Pfam" id="PF02518">
    <property type="entry name" value="HATPase_c"/>
    <property type="match status" value="1"/>
</dbReference>